<dbReference type="InterPro" id="IPR015943">
    <property type="entry name" value="WD40/YVTN_repeat-like_dom_sf"/>
</dbReference>
<evidence type="ECO:0000259" key="5">
    <source>
        <dbReference type="PROSITE" id="PS50897"/>
    </source>
</evidence>
<dbReference type="AlphaFoldDB" id="W2RIK3"/>
<keyword evidence="1 3" id="KW-0853">WD repeat</keyword>
<dbReference type="Proteomes" id="UP000030752">
    <property type="component" value="Unassembled WGS sequence"/>
</dbReference>
<keyword evidence="2" id="KW-0677">Repeat</keyword>
<evidence type="ECO:0000256" key="3">
    <source>
        <dbReference type="PROSITE-ProRule" id="PRU00221"/>
    </source>
</evidence>
<feature type="repeat" description="WD" evidence="3">
    <location>
        <begin position="551"/>
        <end position="576"/>
    </location>
</feature>
<feature type="repeat" description="WD" evidence="3">
    <location>
        <begin position="327"/>
        <end position="368"/>
    </location>
</feature>
<dbReference type="Pfam" id="PF00400">
    <property type="entry name" value="WD40"/>
    <property type="match status" value="4"/>
</dbReference>
<dbReference type="PROSITE" id="PS50897">
    <property type="entry name" value="CTLH"/>
    <property type="match status" value="1"/>
</dbReference>
<reference evidence="6 7" key="1">
    <citation type="submission" date="2013-03" db="EMBL/GenBank/DDBJ databases">
        <title>The Genome Sequence of Phialophora europaea CBS 101466.</title>
        <authorList>
            <consortium name="The Broad Institute Genomics Platform"/>
            <person name="Cuomo C."/>
            <person name="de Hoog S."/>
            <person name="Gorbushina A."/>
            <person name="Walker B."/>
            <person name="Young S.K."/>
            <person name="Zeng Q."/>
            <person name="Gargeya S."/>
            <person name="Fitzgerald M."/>
            <person name="Haas B."/>
            <person name="Abouelleil A."/>
            <person name="Allen A.W."/>
            <person name="Alvarado L."/>
            <person name="Arachchi H.M."/>
            <person name="Berlin A.M."/>
            <person name="Chapman S.B."/>
            <person name="Gainer-Dewar J."/>
            <person name="Goldberg J."/>
            <person name="Griggs A."/>
            <person name="Gujja S."/>
            <person name="Hansen M."/>
            <person name="Howarth C."/>
            <person name="Imamovic A."/>
            <person name="Ireland A."/>
            <person name="Larimer J."/>
            <person name="McCowan C."/>
            <person name="Murphy C."/>
            <person name="Pearson M."/>
            <person name="Poon T.W."/>
            <person name="Priest M."/>
            <person name="Roberts A."/>
            <person name="Saif S."/>
            <person name="Shea T."/>
            <person name="Sisk P."/>
            <person name="Sykes S."/>
            <person name="Wortman J."/>
            <person name="Nusbaum C."/>
            <person name="Birren B."/>
        </authorList>
    </citation>
    <scope>NUCLEOTIDE SEQUENCE [LARGE SCALE GENOMIC DNA]</scope>
    <source>
        <strain evidence="6 7">CBS 101466</strain>
    </source>
</reference>
<dbReference type="Gene3D" id="2.130.10.10">
    <property type="entry name" value="YVTN repeat-like/Quinoprotein amine dehydrogenase"/>
    <property type="match status" value="2"/>
</dbReference>
<feature type="repeat" description="WD" evidence="3">
    <location>
        <begin position="285"/>
        <end position="326"/>
    </location>
</feature>
<evidence type="ECO:0000256" key="2">
    <source>
        <dbReference type="ARBA" id="ARBA00022737"/>
    </source>
</evidence>
<gene>
    <name evidence="6" type="ORF">HMPREF1541_08578</name>
</gene>
<dbReference type="InterPro" id="IPR036322">
    <property type="entry name" value="WD40_repeat_dom_sf"/>
</dbReference>
<dbReference type="SUPFAM" id="SSF50978">
    <property type="entry name" value="WD40 repeat-like"/>
    <property type="match status" value="1"/>
</dbReference>
<evidence type="ECO:0000256" key="1">
    <source>
        <dbReference type="ARBA" id="ARBA00022574"/>
    </source>
</evidence>
<dbReference type="GO" id="GO:0043161">
    <property type="term" value="P:proteasome-mediated ubiquitin-dependent protein catabolic process"/>
    <property type="evidence" value="ECO:0007669"/>
    <property type="project" value="TreeGrafter"/>
</dbReference>
<dbReference type="PROSITE" id="PS50294">
    <property type="entry name" value="WD_REPEATS_REGION"/>
    <property type="match status" value="2"/>
</dbReference>
<dbReference type="PROSITE" id="PS00678">
    <property type="entry name" value="WD_REPEATS_1"/>
    <property type="match status" value="1"/>
</dbReference>
<protein>
    <recommendedName>
        <fullName evidence="5">CTLH domain-containing protein</fullName>
    </recommendedName>
</protein>
<dbReference type="STRING" id="1220924.W2RIK3"/>
<dbReference type="GO" id="GO:0034657">
    <property type="term" value="C:GID complex"/>
    <property type="evidence" value="ECO:0007669"/>
    <property type="project" value="TreeGrafter"/>
</dbReference>
<dbReference type="HOGENOM" id="CLU_000288_57_25_1"/>
<dbReference type="GeneID" id="19975917"/>
<dbReference type="PANTHER" id="PTHR22838:SF0">
    <property type="entry name" value="WD REPEAT-CONTAINING PROTEIN 26"/>
    <property type="match status" value="1"/>
</dbReference>
<dbReference type="Pfam" id="PF23627">
    <property type="entry name" value="LisH_WDR26"/>
    <property type="match status" value="1"/>
</dbReference>
<dbReference type="SMART" id="SM00320">
    <property type="entry name" value="WD40"/>
    <property type="match status" value="5"/>
</dbReference>
<feature type="domain" description="CTLH" evidence="5">
    <location>
        <begin position="100"/>
        <end position="171"/>
    </location>
</feature>
<evidence type="ECO:0000313" key="7">
    <source>
        <dbReference type="Proteomes" id="UP000030752"/>
    </source>
</evidence>
<dbReference type="InterPro" id="IPR006595">
    <property type="entry name" value="CTLH_C"/>
</dbReference>
<dbReference type="EMBL" id="KB822725">
    <property type="protein sequence ID" value="ETN36301.1"/>
    <property type="molecule type" value="Genomic_DNA"/>
</dbReference>
<evidence type="ECO:0000256" key="4">
    <source>
        <dbReference type="SAM" id="MobiDB-lite"/>
    </source>
</evidence>
<evidence type="ECO:0000313" key="6">
    <source>
        <dbReference type="EMBL" id="ETN36301.1"/>
    </source>
</evidence>
<name>W2RIK3_CYPE1</name>
<dbReference type="InterPro" id="IPR051350">
    <property type="entry name" value="WD_repeat-ST_regulator"/>
</dbReference>
<sequence>MRPADSSIEAISNGQNGETNGSVPKKPVQAVLNGHDKPIQNGSSTSYANGSAKKTNPIKSTLWQGHNREEVTRILIQGLVDLGYDDAASTLIGESGYELESPSVAAFRNAILEGSWAEAEHILLGSVSPDVSDEQPDVGLVLAEGADRGQMLFWIRQQKFLELLDQRDLGRALGVLRSELTPLDHDIHQLHALSTLLMCPPEDLRAKAHWPATIDESRRLLLQELSRSIAPSVMIREHRLAELFDQVKHAQINECLYHNTSIPPSLYSDHVCSRDGFPLRTSTLLEEHSDEVWHVRFSPDGTKLASASKDKTALIYDISSFTVLHRLTDHMKEVTALAWSPDSTKLITCSKDARARVWDVETGHCLATYQHRGGDNTYAITEAAWAPDSRNFVTASHDRKHTLCQWQLESSDPVYVWPEGFRTDSVAITPDGRRIVVADTDERLRCFDFRTHREEFVIQLTSRVTAISISGDSAFALLNLAAGEVHMFDLLVRDTVRKFVGQQQGTYMVRNCFGGAAENFVLSGSEGKCNDLKNAVHANGHGKGQSGKACVNTVDWNPTDPGMFASGGDDRKIRIWTNTVAPADAIPGVVDRQMVRQELGRTSAIRSTL</sequence>
<keyword evidence="7" id="KW-1185">Reference proteome</keyword>
<feature type="region of interest" description="Disordered" evidence="4">
    <location>
        <begin position="1"/>
        <end position="58"/>
    </location>
</feature>
<feature type="compositionally biased region" description="Polar residues" evidence="4">
    <location>
        <begin position="9"/>
        <end position="22"/>
    </location>
</feature>
<dbReference type="OrthoDB" id="972532at2759"/>
<organism evidence="6 7">
    <name type="scientific">Cyphellophora europaea (strain CBS 101466)</name>
    <name type="common">Phialophora europaea</name>
    <dbReference type="NCBI Taxonomy" id="1220924"/>
    <lineage>
        <taxon>Eukaryota</taxon>
        <taxon>Fungi</taxon>
        <taxon>Dikarya</taxon>
        <taxon>Ascomycota</taxon>
        <taxon>Pezizomycotina</taxon>
        <taxon>Eurotiomycetes</taxon>
        <taxon>Chaetothyriomycetidae</taxon>
        <taxon>Chaetothyriales</taxon>
        <taxon>Cyphellophoraceae</taxon>
        <taxon>Cyphellophora</taxon>
    </lineage>
</organism>
<proteinExistence type="predicted"/>
<dbReference type="PANTHER" id="PTHR22838">
    <property type="entry name" value="WD REPEAT PROTEIN 26-RELATED"/>
    <property type="match status" value="1"/>
</dbReference>
<dbReference type="PROSITE" id="PS50082">
    <property type="entry name" value="WD_REPEATS_2"/>
    <property type="match status" value="3"/>
</dbReference>
<dbReference type="InterPro" id="IPR019775">
    <property type="entry name" value="WD40_repeat_CS"/>
</dbReference>
<feature type="compositionally biased region" description="Polar residues" evidence="4">
    <location>
        <begin position="40"/>
        <end position="58"/>
    </location>
</feature>
<dbReference type="InParanoid" id="W2RIK3"/>
<dbReference type="eggNOG" id="KOG0293">
    <property type="taxonomic scope" value="Eukaryota"/>
</dbReference>
<dbReference type="VEuPathDB" id="FungiDB:HMPREF1541_08578"/>
<accession>W2RIK3</accession>
<dbReference type="InterPro" id="IPR001680">
    <property type="entry name" value="WD40_rpt"/>
</dbReference>
<dbReference type="RefSeq" id="XP_008721119.1">
    <property type="nucleotide sequence ID" value="XM_008722897.1"/>
</dbReference>